<comment type="similarity">
    <text evidence="2">Belongs to the DUF177 domain family.</text>
</comment>
<reference evidence="7 8" key="1">
    <citation type="submission" date="2020-03" db="EMBL/GenBank/DDBJ databases">
        <title>Hydrogenophaga sp. nov. isolated from cyanobacterial mat.</title>
        <authorList>
            <person name="Thorat V."/>
            <person name="Kirdat K."/>
            <person name="Tiwarekar B."/>
            <person name="Costa E.D."/>
            <person name="Yadav A."/>
        </authorList>
    </citation>
    <scope>NUCLEOTIDE SEQUENCE [LARGE SCALE GENOMIC DNA]</scope>
    <source>
        <strain evidence="7 8">BA0156</strain>
    </source>
</reference>
<evidence type="ECO:0000256" key="6">
    <source>
        <dbReference type="SAM" id="MobiDB-lite"/>
    </source>
</evidence>
<dbReference type="Pfam" id="PF02620">
    <property type="entry name" value="YceD"/>
    <property type="match status" value="1"/>
</dbReference>
<evidence type="ECO:0000256" key="3">
    <source>
        <dbReference type="ARBA" id="ARBA00015716"/>
    </source>
</evidence>
<evidence type="ECO:0000256" key="4">
    <source>
        <dbReference type="ARBA" id="ARBA00022517"/>
    </source>
</evidence>
<evidence type="ECO:0000256" key="5">
    <source>
        <dbReference type="ARBA" id="ARBA00031841"/>
    </source>
</evidence>
<dbReference type="GO" id="GO:0042254">
    <property type="term" value="P:ribosome biogenesis"/>
    <property type="evidence" value="ECO:0007669"/>
    <property type="project" value="UniProtKB-KW"/>
</dbReference>
<protein>
    <recommendedName>
        <fullName evidence="3">Large ribosomal RNA subunit accumulation protein YceD</fullName>
    </recommendedName>
    <alternativeName>
        <fullName evidence="5">23S rRNA accumulation protein YceD</fullName>
    </alternativeName>
</protein>
<dbReference type="Proteomes" id="UP000503162">
    <property type="component" value="Chromosome"/>
</dbReference>
<comment type="function">
    <text evidence="1">Plays a role in synthesis, processing and/or stability of 23S rRNA.</text>
</comment>
<dbReference type="PANTHER" id="PTHR38099:SF1">
    <property type="entry name" value="LARGE RIBOSOMAL RNA SUBUNIT ACCUMULATION PROTEIN YCED"/>
    <property type="match status" value="1"/>
</dbReference>
<gene>
    <name evidence="7" type="ORF">G9Q37_02025</name>
</gene>
<dbReference type="AlphaFoldDB" id="A0A6G8ICY6"/>
<evidence type="ECO:0000256" key="2">
    <source>
        <dbReference type="ARBA" id="ARBA00010740"/>
    </source>
</evidence>
<dbReference type="InterPro" id="IPR003772">
    <property type="entry name" value="YceD"/>
</dbReference>
<proteinExistence type="inferred from homology"/>
<feature type="region of interest" description="Disordered" evidence="6">
    <location>
        <begin position="159"/>
        <end position="195"/>
    </location>
</feature>
<accession>A0A6G8ICY6</accession>
<keyword evidence="4" id="KW-0690">Ribosome biogenesis</keyword>
<evidence type="ECO:0000256" key="1">
    <source>
        <dbReference type="ARBA" id="ARBA00002868"/>
    </source>
</evidence>
<dbReference type="EMBL" id="CP049989">
    <property type="protein sequence ID" value="QIM50993.1"/>
    <property type="molecule type" value="Genomic_DNA"/>
</dbReference>
<evidence type="ECO:0000313" key="8">
    <source>
        <dbReference type="Proteomes" id="UP000503162"/>
    </source>
</evidence>
<dbReference type="RefSeq" id="WP_166223851.1">
    <property type="nucleotide sequence ID" value="NZ_CP049989.1"/>
</dbReference>
<keyword evidence="8" id="KW-1185">Reference proteome</keyword>
<sequence>MPSAQKPSTGPFNPRRFDALRFAQAAATLDGELPLADLKRLAPDLQAPLAPDARVYWSARGEWRDGPTGSGPQPWLHLQVRAVVPLACQRCLGAVDTELLVDRWFRFVADEAAAEAQDDDAEEDLLALEPRPDLFEVIEDELIMALPLVPMHEACPETPAALQGAAAPAEAAAPERPNPFAALQQLKGRKPGDGS</sequence>
<dbReference type="PANTHER" id="PTHR38099">
    <property type="entry name" value="LARGE RIBOSOMAL RNA SUBUNIT ACCUMULATION PROTEIN YCED"/>
    <property type="match status" value="1"/>
</dbReference>
<dbReference type="KEGG" id="hcz:G9Q37_02025"/>
<dbReference type="InterPro" id="IPR039255">
    <property type="entry name" value="YceD_bac"/>
</dbReference>
<dbReference type="GO" id="GO:0005829">
    <property type="term" value="C:cytosol"/>
    <property type="evidence" value="ECO:0007669"/>
    <property type="project" value="TreeGrafter"/>
</dbReference>
<evidence type="ECO:0000313" key="7">
    <source>
        <dbReference type="EMBL" id="QIM50993.1"/>
    </source>
</evidence>
<feature type="compositionally biased region" description="Low complexity" evidence="6">
    <location>
        <begin position="159"/>
        <end position="182"/>
    </location>
</feature>
<organism evidence="7 8">
    <name type="scientific">Hydrogenophaga crocea</name>
    <dbReference type="NCBI Taxonomy" id="2716225"/>
    <lineage>
        <taxon>Bacteria</taxon>
        <taxon>Pseudomonadati</taxon>
        <taxon>Pseudomonadota</taxon>
        <taxon>Betaproteobacteria</taxon>
        <taxon>Burkholderiales</taxon>
        <taxon>Comamonadaceae</taxon>
        <taxon>Hydrogenophaga</taxon>
    </lineage>
</organism>
<name>A0A6G8ICY6_9BURK</name>